<reference evidence="2" key="1">
    <citation type="submission" date="2017-10" db="EMBL/GenBank/DDBJ databases">
        <title>Completed PacBio SMRT sequence of Methylosinus trichosporium OB3b reveals presence of a third large plasmid.</title>
        <authorList>
            <person name="Charles T.C."/>
            <person name="Lynch M.D.J."/>
            <person name="Heil J.R."/>
            <person name="Cheng J."/>
        </authorList>
    </citation>
    <scope>NUCLEOTIDE SEQUENCE [LARGE SCALE GENOMIC DNA]</scope>
    <source>
        <strain evidence="2">OB3b</strain>
        <plasmid evidence="2">pob3b1</plasmid>
    </source>
</reference>
<dbReference type="RefSeq" id="WP_003615518.1">
    <property type="nucleotide sequence ID" value="NZ_ADVE02000002.1"/>
</dbReference>
<evidence type="ECO:0000313" key="1">
    <source>
        <dbReference type="EMBL" id="ATQ70706.1"/>
    </source>
</evidence>
<geneLocation type="plasmid" evidence="2">
    <name>pob3b1</name>
</geneLocation>
<proteinExistence type="predicted"/>
<organism evidence="1 2">
    <name type="scientific">Methylosinus trichosporium (strain ATCC 35070 / NCIMB 11131 / UNIQEM 75 / OB3b)</name>
    <dbReference type="NCBI Taxonomy" id="595536"/>
    <lineage>
        <taxon>Bacteria</taxon>
        <taxon>Pseudomonadati</taxon>
        <taxon>Pseudomonadota</taxon>
        <taxon>Alphaproteobacteria</taxon>
        <taxon>Hyphomicrobiales</taxon>
        <taxon>Methylocystaceae</taxon>
        <taxon>Methylosinus</taxon>
    </lineage>
</organism>
<dbReference type="EMBL" id="CP023738">
    <property type="protein sequence ID" value="ATQ70706.1"/>
    <property type="molecule type" value="Genomic_DNA"/>
</dbReference>
<evidence type="ECO:0000313" key="2">
    <source>
        <dbReference type="Proteomes" id="UP000230709"/>
    </source>
</evidence>
<evidence type="ECO:0008006" key="3">
    <source>
        <dbReference type="Google" id="ProtNLM"/>
    </source>
</evidence>
<dbReference type="STRING" id="595536.GCA_000178815_00250"/>
<keyword evidence="1" id="KW-0614">Plasmid</keyword>
<dbReference type="Proteomes" id="UP000230709">
    <property type="component" value="Plasmid pOB3b1"/>
</dbReference>
<keyword evidence="2" id="KW-1185">Reference proteome</keyword>
<dbReference type="AlphaFoldDB" id="A0A2D2D6R9"/>
<gene>
    <name evidence="1" type="ORF">CQW49_22285</name>
</gene>
<protein>
    <recommendedName>
        <fullName evidence="3">Transposase</fullName>
    </recommendedName>
</protein>
<sequence>MGLIATGDWRERQLQPRRIGDIESLRAEVADRNMHQAKADWQFTTADARIKLKRLYPTFPTKMAESRH</sequence>
<dbReference type="KEGG" id="mtw:CQW49_22285"/>
<name>A0A2D2D6R9_METT3</name>
<accession>A0A2D2D6R9</accession>